<dbReference type="AlphaFoldDB" id="A0A0A1TLQ3"/>
<sequence length="178" mass="19911">MRAATTCQKFYPDPDEETVILRMFIGTSGKANQVLYSAFRHPQYQKGVDTGSKHYLALALPGGELKDGSLSIGELGIIGRWVSLFMRSALEQDYKAASITLISIWELWTINNPQVQTLLRWAMGKPYGDLKKYELGKDGPSLFHVKPRFALQSAVRKPVKIGQEPKLDYTDESEADTG</sequence>
<name>A0A0A1TLQ3_9HYPO</name>
<dbReference type="Proteomes" id="UP000039046">
    <property type="component" value="Unassembled WGS sequence"/>
</dbReference>
<dbReference type="EMBL" id="CDHN01000003">
    <property type="protein sequence ID" value="CEJ91042.1"/>
    <property type="molecule type" value="Genomic_DNA"/>
</dbReference>
<protein>
    <submittedName>
        <fullName evidence="1">Uncharacterized protein</fullName>
    </submittedName>
</protein>
<keyword evidence="2" id="KW-1185">Reference proteome</keyword>
<accession>A0A0A1TLQ3</accession>
<organism evidence="1 2">
    <name type="scientific">[Torrubiella] hemipterigena</name>
    <dbReference type="NCBI Taxonomy" id="1531966"/>
    <lineage>
        <taxon>Eukaryota</taxon>
        <taxon>Fungi</taxon>
        <taxon>Dikarya</taxon>
        <taxon>Ascomycota</taxon>
        <taxon>Pezizomycotina</taxon>
        <taxon>Sordariomycetes</taxon>
        <taxon>Hypocreomycetidae</taxon>
        <taxon>Hypocreales</taxon>
        <taxon>Clavicipitaceae</taxon>
        <taxon>Clavicipitaceae incertae sedis</taxon>
        <taxon>'Torrubiella' clade</taxon>
    </lineage>
</organism>
<gene>
    <name evidence="1" type="ORF">VHEMI06782</name>
</gene>
<dbReference type="HOGENOM" id="CLU_1511647_0_0_1"/>
<evidence type="ECO:0000313" key="2">
    <source>
        <dbReference type="Proteomes" id="UP000039046"/>
    </source>
</evidence>
<proteinExistence type="predicted"/>
<reference evidence="1 2" key="1">
    <citation type="journal article" date="2015" name="Genome Announc.">
        <title>Draft Genome Sequence and Gene Annotation of the Entomopathogenic Fungus Verticillium hemipterigenum.</title>
        <authorList>
            <person name="Horn F."/>
            <person name="Habel A."/>
            <person name="Scharf D.H."/>
            <person name="Dworschak J."/>
            <person name="Brakhage A.A."/>
            <person name="Guthke R."/>
            <person name="Hertweck C."/>
            <person name="Linde J."/>
        </authorList>
    </citation>
    <scope>NUCLEOTIDE SEQUENCE [LARGE SCALE GENOMIC DNA]</scope>
</reference>
<evidence type="ECO:0000313" key="1">
    <source>
        <dbReference type="EMBL" id="CEJ91042.1"/>
    </source>
</evidence>